<evidence type="ECO:0000256" key="3">
    <source>
        <dbReference type="ARBA" id="ARBA00022692"/>
    </source>
</evidence>
<dbReference type="GO" id="GO:0005886">
    <property type="term" value="C:plasma membrane"/>
    <property type="evidence" value="ECO:0007669"/>
    <property type="project" value="UniProtKB-SubCell"/>
</dbReference>
<organism evidence="8 9">
    <name type="scientific">Agrobacterium rubi</name>
    <dbReference type="NCBI Taxonomy" id="28099"/>
    <lineage>
        <taxon>Bacteria</taxon>
        <taxon>Pseudomonadati</taxon>
        <taxon>Pseudomonadota</taxon>
        <taxon>Alphaproteobacteria</taxon>
        <taxon>Hyphomicrobiales</taxon>
        <taxon>Rhizobiaceae</taxon>
        <taxon>Rhizobium/Agrobacterium group</taxon>
        <taxon>Agrobacterium</taxon>
    </lineage>
</organism>
<evidence type="ECO:0000313" key="7">
    <source>
        <dbReference type="EMBL" id="NTF39724.1"/>
    </source>
</evidence>
<keyword evidence="3 6" id="KW-0812">Transmembrane</keyword>
<accession>A0AAE7US31</accession>
<feature type="transmembrane region" description="Helical" evidence="6">
    <location>
        <begin position="98"/>
        <end position="118"/>
    </location>
</feature>
<feature type="transmembrane region" description="Helical" evidence="6">
    <location>
        <begin position="303"/>
        <end position="318"/>
    </location>
</feature>
<feature type="transmembrane region" description="Helical" evidence="6">
    <location>
        <begin position="280"/>
        <end position="297"/>
    </location>
</feature>
<dbReference type="InterPro" id="IPR001851">
    <property type="entry name" value="ABC_transp_permease"/>
</dbReference>
<dbReference type="GO" id="GO:0022857">
    <property type="term" value="F:transmembrane transporter activity"/>
    <property type="evidence" value="ECO:0007669"/>
    <property type="project" value="InterPro"/>
</dbReference>
<geneLocation type="plasmid" evidence="8 9">
    <name>pW2_73_1</name>
</geneLocation>
<reference evidence="8" key="2">
    <citation type="submission" date="2020-02" db="EMBL/GenBank/DDBJ databases">
        <title>Unexpected conservation and global transmission of agrobacterial virulence plasmids.</title>
        <authorList>
            <person name="Weisberg A.J."/>
            <person name="Davis E.W. II"/>
            <person name="Tabima J.R."/>
            <person name="Belcher M.S."/>
            <person name="Miller M."/>
            <person name="Kuo C.-H."/>
            <person name="Loper J.E."/>
            <person name="Grunwald N.J."/>
            <person name="Putnam M.L."/>
            <person name="Chang J.H."/>
        </authorList>
    </citation>
    <scope>NUCLEOTIDE SEQUENCE</scope>
    <source>
        <strain evidence="8">W2/73</strain>
        <plasmid evidence="8">pW2_73_1</plasmid>
    </source>
</reference>
<feature type="transmembrane region" description="Helical" evidence="6">
    <location>
        <begin position="74"/>
        <end position="92"/>
    </location>
</feature>
<feature type="transmembrane region" description="Helical" evidence="6">
    <location>
        <begin position="168"/>
        <end position="190"/>
    </location>
</feature>
<evidence type="ECO:0000256" key="5">
    <source>
        <dbReference type="ARBA" id="ARBA00023136"/>
    </source>
</evidence>
<sequence>MQIDYLQVKRSLLKLGLLPLIVLAFLTVALIEPRFLSANNVVNNLRISSLLAIVACGQAMVIIVGGFDLSVGAVMGLTSVVVSTVIVAVLGVSPNAPLFAVAAGVLAGLAVAFAIGLLNGLCVAGLKLPGFIVTLGTMSIVSGIMFTMTQGIPIYGLPPEFTKQLGQALWFGLPSLTYVAAALVAFMYFVQRRTTFGRHSYAVGGNSHAAAVSGVATRRVTVACYILSSMFASVAGMLLTALVGSGQATIGGEQMMLQSIAAAVIGGVSLRGGVGRVDRVAFGAICLILLTNSLNLMRISSKLQVVFVGLIIIIQVAAEQHAARLRKHHA</sequence>
<dbReference type="EMBL" id="CP049208">
    <property type="protein sequence ID" value="QTG03429.1"/>
    <property type="molecule type" value="Genomic_DNA"/>
</dbReference>
<evidence type="ECO:0000256" key="2">
    <source>
        <dbReference type="ARBA" id="ARBA00022475"/>
    </source>
</evidence>
<dbReference type="Pfam" id="PF02653">
    <property type="entry name" value="BPD_transp_2"/>
    <property type="match status" value="1"/>
</dbReference>
<dbReference type="Proteomes" id="UP000663912">
    <property type="component" value="Plasmid pW2_73_1"/>
</dbReference>
<dbReference type="EMBL" id="JAAMCP010000017">
    <property type="protein sequence ID" value="NTF39724.1"/>
    <property type="molecule type" value="Genomic_DNA"/>
</dbReference>
<gene>
    <name evidence="7" type="ORF">G6L72_23840</name>
    <name evidence="8" type="ORF">G6M88_23565</name>
</gene>
<feature type="transmembrane region" description="Helical" evidence="6">
    <location>
        <begin position="47"/>
        <end position="67"/>
    </location>
</feature>
<keyword evidence="10" id="KW-1185">Reference proteome</keyword>
<dbReference type="AlphaFoldDB" id="A0AAE7US31"/>
<dbReference type="RefSeq" id="WP_065700987.1">
    <property type="nucleotide sequence ID" value="NZ_CP049208.1"/>
</dbReference>
<evidence type="ECO:0000256" key="4">
    <source>
        <dbReference type="ARBA" id="ARBA00022989"/>
    </source>
</evidence>
<feature type="transmembrane region" description="Helical" evidence="6">
    <location>
        <begin position="12"/>
        <end position="31"/>
    </location>
</feature>
<feature type="transmembrane region" description="Helical" evidence="6">
    <location>
        <begin position="222"/>
        <end position="243"/>
    </location>
</feature>
<keyword evidence="5 6" id="KW-0472">Membrane</keyword>
<keyword evidence="8" id="KW-0614">Plasmid</keyword>
<protein>
    <submittedName>
        <fullName evidence="8">ABC transporter permease</fullName>
    </submittedName>
</protein>
<evidence type="ECO:0000256" key="6">
    <source>
        <dbReference type="SAM" id="Phobius"/>
    </source>
</evidence>
<dbReference type="KEGG" id="arui:G6M88_23565"/>
<dbReference type="PANTHER" id="PTHR32196">
    <property type="entry name" value="ABC TRANSPORTER PERMEASE PROTEIN YPHD-RELATED-RELATED"/>
    <property type="match status" value="1"/>
</dbReference>
<evidence type="ECO:0000313" key="8">
    <source>
        <dbReference type="EMBL" id="QTG03429.1"/>
    </source>
</evidence>
<evidence type="ECO:0000313" key="9">
    <source>
        <dbReference type="Proteomes" id="UP000663912"/>
    </source>
</evidence>
<reference evidence="7 10" key="1">
    <citation type="journal article" date="2020" name="Science">
        <title>Unexpected conservation and global transmission of agrobacterial virulence plasmids.</title>
        <authorList>
            <person name="Weisberg A.J."/>
            <person name="Davis E.W. 2nd"/>
            <person name="Tabima J."/>
            <person name="Belcher M.S."/>
            <person name="Miller M."/>
            <person name="Kuo C.H."/>
            <person name="Loper J.E."/>
            <person name="Grunwald N.J."/>
            <person name="Putnam M.L."/>
            <person name="Chang J.H."/>
        </authorList>
    </citation>
    <scope>NUCLEOTIDE SEQUENCE [LARGE SCALE GENOMIC DNA]</scope>
    <source>
        <strain evidence="7 10">A19/93</strain>
    </source>
</reference>
<proteinExistence type="predicted"/>
<keyword evidence="2" id="KW-1003">Cell membrane</keyword>
<feature type="transmembrane region" description="Helical" evidence="6">
    <location>
        <begin position="130"/>
        <end position="148"/>
    </location>
</feature>
<name>A0AAE7US31_9HYPH</name>
<dbReference type="CDD" id="cd06579">
    <property type="entry name" value="TM_PBP1_transp_AraH_like"/>
    <property type="match status" value="1"/>
</dbReference>
<comment type="subcellular location">
    <subcellularLocation>
        <location evidence="1">Cell membrane</location>
        <topology evidence="1">Multi-pass membrane protein</topology>
    </subcellularLocation>
</comment>
<evidence type="ECO:0000256" key="1">
    <source>
        <dbReference type="ARBA" id="ARBA00004651"/>
    </source>
</evidence>
<evidence type="ECO:0000313" key="10">
    <source>
        <dbReference type="Proteomes" id="UP000822331"/>
    </source>
</evidence>
<keyword evidence="4 6" id="KW-1133">Transmembrane helix</keyword>
<feature type="transmembrane region" description="Helical" evidence="6">
    <location>
        <begin position="255"/>
        <end position="273"/>
    </location>
</feature>
<dbReference type="Proteomes" id="UP000822331">
    <property type="component" value="Unassembled WGS sequence"/>
</dbReference>